<sequence length="86" mass="8998">MVVRQTGWCVMFHSPNGVALPAFRHAKPILGNEIVRVRASPTLALSVRIDIVATAPGLRCLSAGYAGHTVTALALYGQAARAISTG</sequence>
<dbReference type="AlphaFoldDB" id="E7C7C3"/>
<dbReference type="EMBL" id="GU568012">
    <property type="protein sequence ID" value="ADI23347.1"/>
    <property type="molecule type" value="Genomic_DNA"/>
</dbReference>
<reference evidence="1" key="1">
    <citation type="submission" date="2010-01" db="EMBL/GenBank/DDBJ databases">
        <title>Genome fragments of uncultured bacteria from the North Pacific subtropical Gyre.</title>
        <authorList>
            <person name="Pham V.D."/>
            <person name="Delong E.F."/>
        </authorList>
    </citation>
    <scope>NUCLEOTIDE SEQUENCE</scope>
</reference>
<accession>E7C7C3</accession>
<proteinExistence type="predicted"/>
<protein>
    <submittedName>
        <fullName evidence="1">Uncharacterized protein</fullName>
    </submittedName>
</protein>
<evidence type="ECO:0000313" key="1">
    <source>
        <dbReference type="EMBL" id="ADI23347.1"/>
    </source>
</evidence>
<name>E7C7C3_9GAMM</name>
<organism evidence="1">
    <name type="scientific">uncultured Oceanospirillales bacterium HF0770_27O18</name>
    <dbReference type="NCBI Taxonomy" id="723623"/>
    <lineage>
        <taxon>Bacteria</taxon>
        <taxon>Pseudomonadati</taxon>
        <taxon>Pseudomonadota</taxon>
        <taxon>Gammaproteobacteria</taxon>
        <taxon>Oceanospirillales</taxon>
        <taxon>environmental samples</taxon>
    </lineage>
</organism>